<dbReference type="EMBL" id="CP042913">
    <property type="protein sequence ID" value="QEG36465.1"/>
    <property type="molecule type" value="Genomic_DNA"/>
</dbReference>
<keyword evidence="3" id="KW-1185">Reference proteome</keyword>
<dbReference type="PROSITE" id="PS00018">
    <property type="entry name" value="EF_HAND_1"/>
    <property type="match status" value="1"/>
</dbReference>
<dbReference type="Pfam" id="PF14592">
    <property type="entry name" value="Chondroitinas_B"/>
    <property type="match status" value="1"/>
</dbReference>
<dbReference type="Proteomes" id="UP000323917">
    <property type="component" value="Chromosome"/>
</dbReference>
<dbReference type="KEGG" id="bgok:Pr1d_37790"/>
<dbReference type="InterPro" id="IPR012334">
    <property type="entry name" value="Pectin_lyas_fold"/>
</dbReference>
<organism evidence="2 3">
    <name type="scientific">Bythopirellula goksoeyrii</name>
    <dbReference type="NCBI Taxonomy" id="1400387"/>
    <lineage>
        <taxon>Bacteria</taxon>
        <taxon>Pseudomonadati</taxon>
        <taxon>Planctomycetota</taxon>
        <taxon>Planctomycetia</taxon>
        <taxon>Pirellulales</taxon>
        <taxon>Lacipirellulaceae</taxon>
        <taxon>Bythopirellula</taxon>
    </lineage>
</organism>
<name>A0A5B9QFQ5_9BACT</name>
<dbReference type="GO" id="GO:0016829">
    <property type="term" value="F:lyase activity"/>
    <property type="evidence" value="ECO:0007669"/>
    <property type="project" value="UniProtKB-KW"/>
</dbReference>
<dbReference type="AlphaFoldDB" id="A0A5B9QFQ5"/>
<dbReference type="InterPro" id="IPR011050">
    <property type="entry name" value="Pectin_lyase_fold/virulence"/>
</dbReference>
<accession>A0A5B9QFQ5</accession>
<evidence type="ECO:0000313" key="3">
    <source>
        <dbReference type="Proteomes" id="UP000323917"/>
    </source>
</evidence>
<keyword evidence="2" id="KW-0456">Lyase</keyword>
<evidence type="ECO:0000256" key="1">
    <source>
        <dbReference type="ARBA" id="ARBA00016512"/>
    </source>
</evidence>
<dbReference type="CDD" id="cd14251">
    <property type="entry name" value="PL-6"/>
    <property type="match status" value="1"/>
</dbReference>
<dbReference type="Gene3D" id="2.160.20.10">
    <property type="entry name" value="Single-stranded right-handed beta-helix, Pectin lyase-like"/>
    <property type="match status" value="1"/>
</dbReference>
<evidence type="ECO:0000313" key="2">
    <source>
        <dbReference type="EMBL" id="QEG36465.1"/>
    </source>
</evidence>
<gene>
    <name evidence="2" type="primary">cslB_2</name>
    <name evidence="2" type="ORF">Pr1d_37790</name>
</gene>
<reference evidence="2 3" key="1">
    <citation type="submission" date="2019-08" db="EMBL/GenBank/DDBJ databases">
        <title>Deep-cultivation of Planctomycetes and their phenomic and genomic characterization uncovers novel biology.</title>
        <authorList>
            <person name="Wiegand S."/>
            <person name="Jogler M."/>
            <person name="Boedeker C."/>
            <person name="Pinto D."/>
            <person name="Vollmers J."/>
            <person name="Rivas-Marin E."/>
            <person name="Kohn T."/>
            <person name="Peeters S.H."/>
            <person name="Heuer A."/>
            <person name="Rast P."/>
            <person name="Oberbeckmann S."/>
            <person name="Bunk B."/>
            <person name="Jeske O."/>
            <person name="Meyerdierks A."/>
            <person name="Storesund J.E."/>
            <person name="Kallscheuer N."/>
            <person name="Luecker S."/>
            <person name="Lage O.M."/>
            <person name="Pohl T."/>
            <person name="Merkel B.J."/>
            <person name="Hornburger P."/>
            <person name="Mueller R.-W."/>
            <person name="Bruemmer F."/>
            <person name="Labrenz M."/>
            <person name="Spormann A.M."/>
            <person name="Op den Camp H."/>
            <person name="Overmann J."/>
            <person name="Amann R."/>
            <person name="Jetten M.S.M."/>
            <person name="Mascher T."/>
            <person name="Medema M.H."/>
            <person name="Devos D.P."/>
            <person name="Kaster A.-K."/>
            <person name="Ovreas L."/>
            <person name="Rohde M."/>
            <person name="Galperin M.Y."/>
            <person name="Jogler C."/>
        </authorList>
    </citation>
    <scope>NUCLEOTIDE SEQUENCE [LARGE SCALE GENOMIC DNA]</scope>
    <source>
        <strain evidence="2 3">Pr1d</strain>
    </source>
</reference>
<dbReference type="InterPro" id="IPR039513">
    <property type="entry name" value="PL-6"/>
</dbReference>
<dbReference type="InterPro" id="IPR018247">
    <property type="entry name" value="EF_Hand_1_Ca_BS"/>
</dbReference>
<protein>
    <recommendedName>
        <fullName evidence="1">Probable pectate lyase C</fullName>
    </recommendedName>
</protein>
<sequence>MHDSKGDFAKIRDLEMRARSASTFNALSAAVILLGFSSSTIAADFFVSSADDIETAMETAAPGDSLIMTNGTWTNQEIYFVGLGTAGNPITLRAQTPGGVILNGTSQLLISGDHLVVDGLHFKGGSIENSDHVVQFRGPLGEATNSRFTNSVIESYFNPNDLNDKWHYVSLYGQNNRVDHNRFLDQQNSGPQVVAWLDESNPLSEAHHTIDANHFGDRPQGWENGFEAIRLGLSETSNYDAHILVENNLFERVDGEIEIISSKANDNVFRYNTFRESAGTLTLRHGHRATVEGNFFLGEGREGSGGIRVVGEDHIIVNNYIADVDDEADGAISLASGTTGSDPTGYQPVKNALIAHNTIVNVGGAAITTDWGHGSSGRSVLPQDVTIVRNLISSTAAPLFEGQQGSGYVYADNIAYGASLGIGSRPGIMEVDPQLVLGPDGLWRPSATSPAVDAVSADYVTVDMDGQPRISLFDIGADEASFAQIVRKPLTTSDVGASWFNYEAPDVWPPPVQLPPGPYQVIQAEDFTAITDPDGNGEVWAVVQDSAASGGSVIKAPTVGVSTASSANHDTLALYDISFSEAGDYTAYYLARGFDGSSNSIFTPSGFGIDPTDTDHLSENGVFRWETGDEFSISQSHVGMPLEFRLGRRERGSEIDAIIFHQNGGLTAQQLDTFLANSLPASADFDGDGDVDGHDFLAWQRGDAPGGATPENLQLWQAQYGNPTLVAANSAVPEPNSMCLILGAVLFLVIDRGAMQVSKVSGRYSEI</sequence>
<dbReference type="SUPFAM" id="SSF51126">
    <property type="entry name" value="Pectin lyase-like"/>
    <property type="match status" value="1"/>
</dbReference>
<proteinExistence type="predicted"/>